<evidence type="ECO:0000256" key="1">
    <source>
        <dbReference type="SAM" id="MobiDB-lite"/>
    </source>
</evidence>
<dbReference type="Proteomes" id="UP000822369">
    <property type="component" value="Chromosome 14"/>
</dbReference>
<accession>A0A9D2XRJ6</accession>
<evidence type="ECO:0000313" key="3">
    <source>
        <dbReference type="EMBL" id="KAF7207021.1"/>
    </source>
</evidence>
<feature type="compositionally biased region" description="Gly residues" evidence="1">
    <location>
        <begin position="33"/>
        <end position="65"/>
    </location>
</feature>
<protein>
    <submittedName>
        <fullName evidence="3">Transcript variant X1</fullName>
    </submittedName>
</protein>
<comment type="caution">
    <text evidence="3">The sequence shown here is derived from an EMBL/GenBank/DDBJ whole genome shotgun (WGS) entry which is preliminary data.</text>
</comment>
<keyword evidence="2" id="KW-0732">Signal</keyword>
<evidence type="ECO:0000256" key="2">
    <source>
        <dbReference type="SAM" id="SignalP"/>
    </source>
</evidence>
<gene>
    <name evidence="3" type="ORF">G4P62_009481</name>
</gene>
<organism evidence="3 4">
    <name type="scientific">Nothobranchius furzeri</name>
    <name type="common">Turquoise killifish</name>
    <dbReference type="NCBI Taxonomy" id="105023"/>
    <lineage>
        <taxon>Eukaryota</taxon>
        <taxon>Metazoa</taxon>
        <taxon>Chordata</taxon>
        <taxon>Craniata</taxon>
        <taxon>Vertebrata</taxon>
        <taxon>Euteleostomi</taxon>
        <taxon>Actinopterygii</taxon>
        <taxon>Neopterygii</taxon>
        <taxon>Teleostei</taxon>
        <taxon>Neoteleostei</taxon>
        <taxon>Acanthomorphata</taxon>
        <taxon>Ovalentaria</taxon>
        <taxon>Atherinomorphae</taxon>
        <taxon>Cyprinodontiformes</taxon>
        <taxon>Nothobranchiidae</taxon>
        <taxon>Nothobranchius</taxon>
    </lineage>
</organism>
<feature type="compositionally biased region" description="Low complexity" evidence="1">
    <location>
        <begin position="86"/>
        <end position="102"/>
    </location>
</feature>
<feature type="signal peptide" evidence="2">
    <location>
        <begin position="1"/>
        <end position="19"/>
    </location>
</feature>
<dbReference type="AlphaFoldDB" id="A0A9D2XRJ6"/>
<sequence>MMKTAVLLFLAVGAITVEGHFWDKILGRSEPTGGPGAGPGSRPGAGPGAGPGVSPGSRPGAGPGVSPGSRPGASPGVSPGAGPGVSPGSHPGASPGVSPGAGQPNSLVQVVMASTPTESSDTGFRLEDAFYPGTGTLTFMESRPSFSSTDCQATVIQRLGRVIEKQDQQLHLLLQLVAKTMS</sequence>
<evidence type="ECO:0000313" key="4">
    <source>
        <dbReference type="Proteomes" id="UP000822369"/>
    </source>
</evidence>
<feature type="chain" id="PRO_5038934382" evidence="2">
    <location>
        <begin position="20"/>
        <end position="182"/>
    </location>
</feature>
<dbReference type="EMBL" id="JAAVVJ010000014">
    <property type="protein sequence ID" value="KAF7207021.1"/>
    <property type="molecule type" value="Genomic_DNA"/>
</dbReference>
<reference evidence="3" key="1">
    <citation type="submission" date="2020-03" db="EMBL/GenBank/DDBJ databases">
        <title>Intra-Species Differences in Population Size shape Life History and Genome Evolution.</title>
        <authorList>
            <person name="Willemsen D."/>
            <person name="Cui R."/>
            <person name="Valenzano D.R."/>
        </authorList>
    </citation>
    <scope>NUCLEOTIDE SEQUENCE</scope>
    <source>
        <strain evidence="3">GRZ</strain>
        <tissue evidence="3">Whole</tissue>
    </source>
</reference>
<feature type="region of interest" description="Disordered" evidence="1">
    <location>
        <begin position="28"/>
        <end position="104"/>
    </location>
</feature>
<proteinExistence type="predicted"/>
<name>A0A9D2XRJ6_NOTFU</name>
<feature type="compositionally biased region" description="Low complexity" evidence="1">
    <location>
        <begin position="66"/>
        <end position="78"/>
    </location>
</feature>